<evidence type="ECO:0000313" key="1">
    <source>
        <dbReference type="EMBL" id="SOD57846.1"/>
    </source>
</evidence>
<gene>
    <name evidence="1" type="ORF">SAMN06296416_1189</name>
</gene>
<evidence type="ECO:0000313" key="2">
    <source>
        <dbReference type="Proteomes" id="UP000219374"/>
    </source>
</evidence>
<dbReference type="RefSeq" id="WP_097123734.1">
    <property type="nucleotide sequence ID" value="NZ_OCND01000018.1"/>
</dbReference>
<name>A0A286DGX4_9GAMM</name>
<dbReference type="OrthoDB" id="6027748at2"/>
<dbReference type="AlphaFoldDB" id="A0A286DGX4"/>
<accession>A0A286DGX4</accession>
<sequence>MSQINVPDLARKLLLEGGKQLKDASIPTEIMSHSAAADATVESGTIKAVFGASVGTAIHLFNDSGDIDADGIMGTPPADTEPGETTIDWRPQIQFADGSAWLKYSIVADATAKATGKIGVAGGSISGDRSLRLLCYKRHNPTDKIAVAVAADLGGISSPLSVADILALSVREATALKVRGKLTATLTLSWADIFSTSLQQLSDLLGGGDSGAFLIKIMAAASATFTVVVDDDFTLCFTREKAAGDHALRVALRKSVTHDHRFLAKAGVEIEFADPSAVEKVLGDVMGGVLDAPAGVLAAISEATSLENIPKEYQSVVTALVKHFGIEDVDPLAALKKKLGEFGELLTDRIGRIAKAKVALGFQYEYVRIASEASLLEATLSEAALRKLHGALIAFDFSEMLAYKGTGLTVAFFLHQKTVDRVRAWGFSLGVDTWLNISSKQTRRDFFVSRRYLWAGGEQVTQAYLGSTHYNARMNGWSTEYGALFKADLNESRAPGEIAGRDFKCGLHLWWEENRIKPVSELARIMDDAVLWGVIDASAAPGLHARLHDVIGGVSECKLRLSALLSDHGLRNAMGVIARASDEDWGRDAARALPWDARHSARATCASREKVYTPFFLAYSCSRDSSGSALKQLIARSLRDFEGRLARQEAIGQTPWTLYQVLLRSDIDKQRFWTRWNNLREGSSRLLELLDVRGDWRDFDDHFHLLSRSLEQAFLIRAVASLLGRKVPAAVNEGKAYARTLTISYPGRGADRVIVIGGKA</sequence>
<protein>
    <submittedName>
        <fullName evidence="1">Uncharacterized protein</fullName>
    </submittedName>
</protein>
<proteinExistence type="predicted"/>
<organism evidence="1 2">
    <name type="scientific">Pseudoxanthomonas wuyuanensis</name>
    <dbReference type="NCBI Taxonomy" id="1073196"/>
    <lineage>
        <taxon>Bacteria</taxon>
        <taxon>Pseudomonadati</taxon>
        <taxon>Pseudomonadota</taxon>
        <taxon>Gammaproteobacteria</taxon>
        <taxon>Lysobacterales</taxon>
        <taxon>Lysobacteraceae</taxon>
        <taxon>Pseudoxanthomonas</taxon>
    </lineage>
</organism>
<dbReference type="EMBL" id="OCND01000018">
    <property type="protein sequence ID" value="SOD57846.1"/>
    <property type="molecule type" value="Genomic_DNA"/>
</dbReference>
<dbReference type="Proteomes" id="UP000219374">
    <property type="component" value="Unassembled WGS sequence"/>
</dbReference>
<keyword evidence="2" id="KW-1185">Reference proteome</keyword>
<reference evidence="1 2" key="1">
    <citation type="submission" date="2017-09" db="EMBL/GenBank/DDBJ databases">
        <authorList>
            <person name="Ehlers B."/>
            <person name="Leendertz F.H."/>
        </authorList>
    </citation>
    <scope>NUCLEOTIDE SEQUENCE [LARGE SCALE GENOMIC DNA]</scope>
    <source>
        <strain evidence="1 2">CGMCC 1.10978</strain>
    </source>
</reference>